<evidence type="ECO:0000313" key="4">
    <source>
        <dbReference type="EMBL" id="SAK92807.1"/>
    </source>
</evidence>
<dbReference type="InterPro" id="IPR050955">
    <property type="entry name" value="Plant_Biomass_Hydrol_Est"/>
</dbReference>
<dbReference type="Gene3D" id="3.40.50.1820">
    <property type="entry name" value="alpha/beta hydrolase"/>
    <property type="match status" value="1"/>
</dbReference>
<name>A0A158DG62_9BURK</name>
<dbReference type="InterPro" id="IPR010126">
    <property type="entry name" value="Esterase_phb"/>
</dbReference>
<gene>
    <name evidence="4" type="ORF">AWB82_06648</name>
</gene>
<protein>
    <submittedName>
        <fullName evidence="4">PHB depolymerase family esterase</fullName>
    </submittedName>
</protein>
<dbReference type="GO" id="GO:0016787">
    <property type="term" value="F:hydrolase activity"/>
    <property type="evidence" value="ECO:0007669"/>
    <property type="project" value="UniProtKB-KW"/>
</dbReference>
<dbReference type="SUPFAM" id="SSF53474">
    <property type="entry name" value="alpha/beta-Hydrolases"/>
    <property type="match status" value="1"/>
</dbReference>
<dbReference type="NCBIfam" id="TIGR01840">
    <property type="entry name" value="esterase_phb"/>
    <property type="match status" value="1"/>
</dbReference>
<dbReference type="Pfam" id="PF10503">
    <property type="entry name" value="Esterase_PHB"/>
    <property type="match status" value="1"/>
</dbReference>
<keyword evidence="1" id="KW-0732">Signal</keyword>
<dbReference type="PANTHER" id="PTHR43037:SF1">
    <property type="entry name" value="BLL1128 PROTEIN"/>
    <property type="match status" value="1"/>
</dbReference>
<dbReference type="InterPro" id="IPR029058">
    <property type="entry name" value="AB_hydrolase_fold"/>
</dbReference>
<organism evidence="4 5">
    <name type="scientific">Caballeronia glebae</name>
    <dbReference type="NCBI Taxonomy" id="1777143"/>
    <lineage>
        <taxon>Bacteria</taxon>
        <taxon>Pseudomonadati</taxon>
        <taxon>Pseudomonadota</taxon>
        <taxon>Betaproteobacteria</taxon>
        <taxon>Burkholderiales</taxon>
        <taxon>Burkholderiaceae</taxon>
        <taxon>Caballeronia</taxon>
    </lineage>
</organism>
<sequence length="394" mass="42643">MNFLAPFFVAHNAFWSYAMPGALISGEFLSSHDNAALDRPAQDLPMAHASGAPERVSESGAQESDYLTSAVRAQTPATSPASLPEEPSRSAITGSQWLSHTVEHCGHAHRAKVYVPSSYDGQPLPMIVMLHGAQQHPDDFAAGTKMNVAAEDAGFIVVYPEQPESANLLRCWNWFVPSNQARDTGETAALAALTNELIVRFNVDRARVYVAGLSAGGAMAINLAVTHPDLYAAAAIHSGLAFGVANEHLSALCAMNDGRGTICLPKREDDVARTRTLPLIVFHGDADDTVHPLNSEQIMEMSQLLNSQATDTRVCTTTRTDYEAGRHAYTRDAWRDQDGSLLAERWVVHGLGHAWSGGHSDGSYTDHRGPDATTEIVRFVSQFSLENGPDRLLM</sequence>
<evidence type="ECO:0000256" key="3">
    <source>
        <dbReference type="SAM" id="MobiDB-lite"/>
    </source>
</evidence>
<feature type="region of interest" description="Disordered" evidence="3">
    <location>
        <begin position="45"/>
        <end position="64"/>
    </location>
</feature>
<dbReference type="AlphaFoldDB" id="A0A158DG62"/>
<evidence type="ECO:0000256" key="1">
    <source>
        <dbReference type="ARBA" id="ARBA00022729"/>
    </source>
</evidence>
<keyword evidence="2" id="KW-0378">Hydrolase</keyword>
<dbReference type="STRING" id="1777143.AWB82_06648"/>
<accession>A0A158DG62</accession>
<dbReference type="PANTHER" id="PTHR43037">
    <property type="entry name" value="UNNAMED PRODUCT-RELATED"/>
    <property type="match status" value="1"/>
</dbReference>
<reference evidence="4" key="1">
    <citation type="submission" date="2016-01" db="EMBL/GenBank/DDBJ databases">
        <authorList>
            <person name="Peeters C."/>
        </authorList>
    </citation>
    <scope>NUCLEOTIDE SEQUENCE [LARGE SCALE GENOMIC DNA]</scope>
    <source>
        <strain evidence="4">LMG 29325</strain>
    </source>
</reference>
<dbReference type="RefSeq" id="WP_086973559.1">
    <property type="nucleotide sequence ID" value="NZ_FCOJ02000082.1"/>
</dbReference>
<proteinExistence type="predicted"/>
<dbReference type="EMBL" id="FCOJ02000082">
    <property type="protein sequence ID" value="SAK92807.1"/>
    <property type="molecule type" value="Genomic_DNA"/>
</dbReference>
<comment type="caution">
    <text evidence="4">The sequence shown here is derived from an EMBL/GenBank/DDBJ whole genome shotgun (WGS) entry which is preliminary data.</text>
</comment>
<dbReference type="OrthoDB" id="9767239at2"/>
<dbReference type="GO" id="GO:0005576">
    <property type="term" value="C:extracellular region"/>
    <property type="evidence" value="ECO:0007669"/>
    <property type="project" value="InterPro"/>
</dbReference>
<evidence type="ECO:0000256" key="2">
    <source>
        <dbReference type="ARBA" id="ARBA00022801"/>
    </source>
</evidence>
<keyword evidence="5" id="KW-1185">Reference proteome</keyword>
<dbReference type="Proteomes" id="UP000054596">
    <property type="component" value="Unassembled WGS sequence"/>
</dbReference>
<evidence type="ECO:0000313" key="5">
    <source>
        <dbReference type="Proteomes" id="UP000054596"/>
    </source>
</evidence>